<dbReference type="EMBL" id="JAVLVT010000001">
    <property type="protein sequence ID" value="MDS1269262.1"/>
    <property type="molecule type" value="Genomic_DNA"/>
</dbReference>
<dbReference type="RefSeq" id="WP_310910755.1">
    <property type="nucleotide sequence ID" value="NZ_JAVLVT010000001.1"/>
</dbReference>
<dbReference type="SUPFAM" id="SSF51905">
    <property type="entry name" value="FAD/NAD(P)-binding domain"/>
    <property type="match status" value="1"/>
</dbReference>
<dbReference type="Pfam" id="PF13450">
    <property type="entry name" value="NAD_binding_8"/>
    <property type="match status" value="1"/>
</dbReference>
<name>A0ABU2H1T0_9ACTN</name>
<sequence length="60" mass="6058">MPATESPTGVHQTSARRIAVIGSGVAGLTAAYALTRTGAMVSLLEADSRLGGTRAHPRAP</sequence>
<gene>
    <name evidence="1" type="ORF">RIF23_03005</name>
</gene>
<keyword evidence="2" id="KW-1185">Reference proteome</keyword>
<dbReference type="Gene3D" id="3.50.50.60">
    <property type="entry name" value="FAD/NAD(P)-binding domain"/>
    <property type="match status" value="1"/>
</dbReference>
<proteinExistence type="predicted"/>
<evidence type="ECO:0000313" key="2">
    <source>
        <dbReference type="Proteomes" id="UP001250214"/>
    </source>
</evidence>
<organism evidence="1 2">
    <name type="scientific">Lipingzhangella rawalii</name>
    <dbReference type="NCBI Taxonomy" id="2055835"/>
    <lineage>
        <taxon>Bacteria</taxon>
        <taxon>Bacillati</taxon>
        <taxon>Actinomycetota</taxon>
        <taxon>Actinomycetes</taxon>
        <taxon>Streptosporangiales</taxon>
        <taxon>Nocardiopsidaceae</taxon>
        <taxon>Lipingzhangella</taxon>
    </lineage>
</organism>
<comment type="caution">
    <text evidence="1">The sequence shown here is derived from an EMBL/GenBank/DDBJ whole genome shotgun (WGS) entry which is preliminary data.</text>
</comment>
<evidence type="ECO:0000313" key="1">
    <source>
        <dbReference type="EMBL" id="MDS1269262.1"/>
    </source>
</evidence>
<reference evidence="2" key="1">
    <citation type="submission" date="2023-07" db="EMBL/GenBank/DDBJ databases">
        <title>Novel species in the genus Lipingzhangella isolated from Sambhar Salt Lake.</title>
        <authorList>
            <person name="Jiya N."/>
            <person name="Kajale S."/>
            <person name="Sharma A."/>
        </authorList>
    </citation>
    <scope>NUCLEOTIDE SEQUENCE [LARGE SCALE GENOMIC DNA]</scope>
    <source>
        <strain evidence="2">LS1_29</strain>
    </source>
</reference>
<accession>A0ABU2H1T0</accession>
<protein>
    <submittedName>
        <fullName evidence="1">FAD-dependent oxidoreductase</fullName>
    </submittedName>
</protein>
<dbReference type="PRINTS" id="PR00419">
    <property type="entry name" value="ADXRDTASE"/>
</dbReference>
<dbReference type="Proteomes" id="UP001250214">
    <property type="component" value="Unassembled WGS sequence"/>
</dbReference>
<dbReference type="InterPro" id="IPR036188">
    <property type="entry name" value="FAD/NAD-bd_sf"/>
</dbReference>